<feature type="compositionally biased region" description="Basic residues" evidence="1">
    <location>
        <begin position="7"/>
        <end position="20"/>
    </location>
</feature>
<organism evidence="3">
    <name type="scientific">viral metagenome</name>
    <dbReference type="NCBI Taxonomy" id="1070528"/>
    <lineage>
        <taxon>unclassified sequences</taxon>
        <taxon>metagenomes</taxon>
        <taxon>organismal metagenomes</taxon>
    </lineage>
</organism>
<reference evidence="3" key="1">
    <citation type="journal article" date="2020" name="Nature">
        <title>Giant virus diversity and host interactions through global metagenomics.</title>
        <authorList>
            <person name="Schulz F."/>
            <person name="Roux S."/>
            <person name="Paez-Espino D."/>
            <person name="Jungbluth S."/>
            <person name="Walsh D.A."/>
            <person name="Denef V.J."/>
            <person name="McMahon K.D."/>
            <person name="Konstantinidis K.T."/>
            <person name="Eloe-Fadrosh E.A."/>
            <person name="Kyrpides N.C."/>
            <person name="Woyke T."/>
        </authorList>
    </citation>
    <scope>NUCLEOTIDE SEQUENCE</scope>
    <source>
        <strain evidence="3">GVMAG-M-3300027963-21</strain>
    </source>
</reference>
<protein>
    <recommendedName>
        <fullName evidence="2">Calcineurin-like phosphoesterase domain-containing protein</fullName>
    </recommendedName>
</protein>
<dbReference type="GO" id="GO:0016787">
    <property type="term" value="F:hydrolase activity"/>
    <property type="evidence" value="ECO:0007669"/>
    <property type="project" value="InterPro"/>
</dbReference>
<accession>A0A6C0LNI5</accession>
<proteinExistence type="predicted"/>
<evidence type="ECO:0000259" key="2">
    <source>
        <dbReference type="Pfam" id="PF00149"/>
    </source>
</evidence>
<dbReference type="SUPFAM" id="SSF56300">
    <property type="entry name" value="Metallo-dependent phosphatases"/>
    <property type="match status" value="1"/>
</dbReference>
<feature type="region of interest" description="Disordered" evidence="1">
    <location>
        <begin position="1"/>
        <end position="26"/>
    </location>
</feature>
<dbReference type="InterPro" id="IPR004843">
    <property type="entry name" value="Calcineurin-like_PHP"/>
</dbReference>
<evidence type="ECO:0000313" key="3">
    <source>
        <dbReference type="EMBL" id="QHU31301.1"/>
    </source>
</evidence>
<dbReference type="PANTHER" id="PTHR42254:SF1">
    <property type="entry name" value="CALCINEURIN-LIKE PHOSPHOESTERASE DOMAIN-CONTAINING PROTEIN"/>
    <property type="match status" value="1"/>
</dbReference>
<sequence>MYALVNKKNKGKSRKSKRTRGGVGNGTGIYNLTEDNELYFFSDLEGNMPGGIKKLMFDEKNDTPLSLDNKVIVFTGDLIDRGEYSIRNLQRMLALKYANPDNVILICGNRDVNKIRMYHECHIQEIEDKILNGDKDKGINAILDILQGIKETSSIFTNKLDAIKDIIDIKGINGTGDDRPIFTEKYSDEILRITKMYSNTLGSLMQIELFKAEFKVLFGINEDYWDDKGNTLLKFIAMMNMVMGKVWEKGALPAILVTYNGLYIKYLQECHIMASITIGTKLCIVSHAGIPYDERQGFYIPTEIGIVPMPTTIEKTTKQYGELITTQTQRRNNPQNYNIYNIISLNTSFSAFIESIKGGFIRDNEEYKRYVAMSANCDDKVAPYTAYASPIVSQKDLDEVKSKMSLDLDKFKTEEIIRVYNIFGHQPSGLLPYISRGGSKYSYHIDLDISRAEDPNISNKVSYTYLKITDTEDMLFGRTDTNNTYHSIRDKNEEDKGVKDLSKQDITIVKGNIVIDYSTNISLDEYCKKVLQATYITNYQITNTKLVFTSNLFTVDNKKYYGMFSWTLVEYVKKAIGGGGKIKIYTKSIKRFIYGKRKMVIYVGKRGGEYVKVKGEYVSLAKFRLKKV</sequence>
<dbReference type="AlphaFoldDB" id="A0A6C0LNI5"/>
<dbReference type="EMBL" id="MN740525">
    <property type="protein sequence ID" value="QHU31301.1"/>
    <property type="molecule type" value="Genomic_DNA"/>
</dbReference>
<name>A0A6C0LNI5_9ZZZZ</name>
<dbReference type="Gene3D" id="3.60.21.10">
    <property type="match status" value="1"/>
</dbReference>
<feature type="domain" description="Calcineurin-like phosphoesterase" evidence="2">
    <location>
        <begin position="67"/>
        <end position="192"/>
    </location>
</feature>
<dbReference type="Pfam" id="PF00149">
    <property type="entry name" value="Metallophos"/>
    <property type="match status" value="1"/>
</dbReference>
<evidence type="ECO:0000256" key="1">
    <source>
        <dbReference type="SAM" id="MobiDB-lite"/>
    </source>
</evidence>
<dbReference type="PANTHER" id="PTHR42254">
    <property type="entry name" value="METALLOPHOS DOMAIN-CONTAINING PROTEIN"/>
    <property type="match status" value="1"/>
</dbReference>
<dbReference type="InterPro" id="IPR029052">
    <property type="entry name" value="Metallo-depent_PP-like"/>
</dbReference>